<dbReference type="GO" id="GO:0005886">
    <property type="term" value="C:plasma membrane"/>
    <property type="evidence" value="ECO:0007669"/>
    <property type="project" value="TreeGrafter"/>
</dbReference>
<dbReference type="SMART" id="SM00229">
    <property type="entry name" value="RasGEFN"/>
    <property type="match status" value="1"/>
</dbReference>
<dbReference type="Pfam" id="PF00397">
    <property type="entry name" value="WW"/>
    <property type="match status" value="1"/>
</dbReference>
<dbReference type="Gene3D" id="1.20.870.10">
    <property type="entry name" value="Son of sevenless (SoS) protein Chain: S domain 1"/>
    <property type="match status" value="1"/>
</dbReference>
<dbReference type="PROSITE" id="PS50212">
    <property type="entry name" value="RASGEF_NTER"/>
    <property type="match status" value="1"/>
</dbReference>
<dbReference type="PANTHER" id="PTHR23113:SF368">
    <property type="entry name" value="CELL DIVISION CONTROL PROTEIN 25"/>
    <property type="match status" value="1"/>
</dbReference>
<comment type="caution">
    <text evidence="7">The sequence shown here is derived from an EMBL/GenBank/DDBJ whole genome shotgun (WGS) entry which is preliminary data.</text>
</comment>
<dbReference type="PROSITE" id="PS00720">
    <property type="entry name" value="RASGEF"/>
    <property type="match status" value="1"/>
</dbReference>
<dbReference type="Pfam" id="PF00618">
    <property type="entry name" value="RasGEF_N"/>
    <property type="match status" value="1"/>
</dbReference>
<dbReference type="InterPro" id="IPR000651">
    <property type="entry name" value="Ras-like_Gua-exchang_fac_N"/>
</dbReference>
<dbReference type="Gene3D" id="1.10.840.10">
    <property type="entry name" value="Ras guanine-nucleotide exchange factors catalytic domain"/>
    <property type="match status" value="1"/>
</dbReference>
<feature type="region of interest" description="Disordered" evidence="3">
    <location>
        <begin position="16"/>
        <end position="146"/>
    </location>
</feature>
<dbReference type="PROSITE" id="PS50020">
    <property type="entry name" value="WW_DOMAIN_2"/>
    <property type="match status" value="1"/>
</dbReference>
<evidence type="ECO:0000259" key="6">
    <source>
        <dbReference type="PROSITE" id="PS50212"/>
    </source>
</evidence>
<protein>
    <recommendedName>
        <fullName evidence="9">Ras GEF</fullName>
    </recommendedName>
</protein>
<dbReference type="PANTHER" id="PTHR23113">
    <property type="entry name" value="GUANINE NUCLEOTIDE EXCHANGE FACTOR"/>
    <property type="match status" value="1"/>
</dbReference>
<evidence type="ECO:0000256" key="1">
    <source>
        <dbReference type="ARBA" id="ARBA00022658"/>
    </source>
</evidence>
<dbReference type="CDD" id="cd00201">
    <property type="entry name" value="WW"/>
    <property type="match status" value="1"/>
</dbReference>
<keyword evidence="1 2" id="KW-0344">Guanine-nucleotide releasing factor</keyword>
<dbReference type="EMBL" id="JABAYA010000050">
    <property type="protein sequence ID" value="KAF7727743.1"/>
    <property type="molecule type" value="Genomic_DNA"/>
</dbReference>
<reference evidence="7" key="1">
    <citation type="submission" date="2020-01" db="EMBL/GenBank/DDBJ databases">
        <title>Genome Sequencing of Three Apophysomyces-Like Fungal Strains Confirms a Novel Fungal Genus in the Mucoromycota with divergent Burkholderia-like Endosymbiotic Bacteria.</title>
        <authorList>
            <person name="Stajich J.E."/>
            <person name="Macias A.M."/>
            <person name="Carter-House D."/>
            <person name="Lovett B."/>
            <person name="Kasson L.R."/>
            <person name="Berry K."/>
            <person name="Grigoriev I."/>
            <person name="Chang Y."/>
            <person name="Spatafora J."/>
            <person name="Kasson M.T."/>
        </authorList>
    </citation>
    <scope>NUCLEOTIDE SEQUENCE</scope>
    <source>
        <strain evidence="7">NRRL A-21654</strain>
    </source>
</reference>
<keyword evidence="8" id="KW-1185">Reference proteome</keyword>
<dbReference type="PROSITE" id="PS50009">
    <property type="entry name" value="RASGEF_CAT"/>
    <property type="match status" value="1"/>
</dbReference>
<name>A0A8H7ERV3_9FUNG</name>
<feature type="domain" description="N-terminal Ras-GEF" evidence="6">
    <location>
        <begin position="659"/>
        <end position="788"/>
    </location>
</feature>
<feature type="compositionally biased region" description="Acidic residues" evidence="3">
    <location>
        <begin position="113"/>
        <end position="128"/>
    </location>
</feature>
<dbReference type="CDD" id="cd00155">
    <property type="entry name" value="RasGEF"/>
    <property type="match status" value="1"/>
</dbReference>
<evidence type="ECO:0000256" key="2">
    <source>
        <dbReference type="PROSITE-ProRule" id="PRU00168"/>
    </source>
</evidence>
<dbReference type="SUPFAM" id="SSF48366">
    <property type="entry name" value="Ras GEF"/>
    <property type="match status" value="1"/>
</dbReference>
<dbReference type="GO" id="GO:0007265">
    <property type="term" value="P:Ras protein signal transduction"/>
    <property type="evidence" value="ECO:0007669"/>
    <property type="project" value="TreeGrafter"/>
</dbReference>
<dbReference type="InterPro" id="IPR036964">
    <property type="entry name" value="RASGEF_cat_dom_sf"/>
</dbReference>
<proteinExistence type="predicted"/>
<evidence type="ECO:0000256" key="3">
    <source>
        <dbReference type="SAM" id="MobiDB-lite"/>
    </source>
</evidence>
<dbReference type="SMART" id="SM00147">
    <property type="entry name" value="RasGEF"/>
    <property type="match status" value="1"/>
</dbReference>
<dbReference type="InterPro" id="IPR056685">
    <property type="entry name" value="DUF7783"/>
</dbReference>
<dbReference type="GO" id="GO:0005085">
    <property type="term" value="F:guanyl-nucleotide exchange factor activity"/>
    <property type="evidence" value="ECO:0007669"/>
    <property type="project" value="UniProtKB-KW"/>
</dbReference>
<feature type="region of interest" description="Disordered" evidence="3">
    <location>
        <begin position="567"/>
        <end position="592"/>
    </location>
</feature>
<dbReference type="InterPro" id="IPR008937">
    <property type="entry name" value="Ras-like_GEF"/>
</dbReference>
<evidence type="ECO:0000259" key="4">
    <source>
        <dbReference type="PROSITE" id="PS50009"/>
    </source>
</evidence>
<feature type="domain" description="WW" evidence="5">
    <location>
        <begin position="174"/>
        <end position="207"/>
    </location>
</feature>
<feature type="domain" description="Ras-GEF" evidence="4">
    <location>
        <begin position="824"/>
        <end position="1060"/>
    </location>
</feature>
<dbReference type="InterPro" id="IPR023578">
    <property type="entry name" value="Ras_GEF_dom_sf"/>
</dbReference>
<dbReference type="Pfam" id="PF25006">
    <property type="entry name" value="DUF7783"/>
    <property type="match status" value="1"/>
</dbReference>
<dbReference type="InterPro" id="IPR001202">
    <property type="entry name" value="WW_dom"/>
</dbReference>
<dbReference type="OrthoDB" id="546434at2759"/>
<dbReference type="Gene3D" id="2.20.70.10">
    <property type="match status" value="1"/>
</dbReference>
<dbReference type="InterPro" id="IPR036020">
    <property type="entry name" value="WW_dom_sf"/>
</dbReference>
<organism evidence="7 8">
    <name type="scientific">Apophysomyces ossiformis</name>
    <dbReference type="NCBI Taxonomy" id="679940"/>
    <lineage>
        <taxon>Eukaryota</taxon>
        <taxon>Fungi</taxon>
        <taxon>Fungi incertae sedis</taxon>
        <taxon>Mucoromycota</taxon>
        <taxon>Mucoromycotina</taxon>
        <taxon>Mucoromycetes</taxon>
        <taxon>Mucorales</taxon>
        <taxon>Mucorineae</taxon>
        <taxon>Mucoraceae</taxon>
        <taxon>Apophysomyces</taxon>
    </lineage>
</organism>
<dbReference type="Pfam" id="PF00617">
    <property type="entry name" value="RasGEF"/>
    <property type="match status" value="1"/>
</dbReference>
<evidence type="ECO:0000313" key="8">
    <source>
        <dbReference type="Proteomes" id="UP000605846"/>
    </source>
</evidence>
<dbReference type="InterPro" id="IPR001895">
    <property type="entry name" value="RASGEF_cat_dom"/>
</dbReference>
<gene>
    <name evidence="7" type="ORF">EC973_007202</name>
</gene>
<evidence type="ECO:0000313" key="7">
    <source>
        <dbReference type="EMBL" id="KAF7727743.1"/>
    </source>
</evidence>
<dbReference type="Proteomes" id="UP000605846">
    <property type="component" value="Unassembled WGS sequence"/>
</dbReference>
<dbReference type="InterPro" id="IPR019804">
    <property type="entry name" value="Ras_G-nucl-exch_fac_CS"/>
</dbReference>
<dbReference type="CDD" id="cd06224">
    <property type="entry name" value="REM"/>
    <property type="match status" value="1"/>
</dbReference>
<dbReference type="AlphaFoldDB" id="A0A8H7ERV3"/>
<evidence type="ECO:0008006" key="9">
    <source>
        <dbReference type="Google" id="ProtNLM"/>
    </source>
</evidence>
<sequence>MDGWFPSNYVEIISVNPAMADSIKSNKTTEEKQNRAEQTEKEKRTLTEPKSRAENPRSRPHSLTPPAATSLGWSSSSRSRSNSSNTSSENSSFQAHAVGWTKNRSPYDFHPGDDDDSEIGEYDSDGVNDPDNRPLHTNGSIDSRDYDQIVSHNRRLSIDSLPASVEANPADDPNVVMSQWVERTTPQGRIYYCNLATQETTWDYNEIDQITGRLRNSNKQEEELRRSTQIYIDKDEHPILEAETLTWQKLSTDIATAVHQLNTAAQRGQSEKCGESISAVVDSIRLMLYSSRSMDKDAMHMQDRELRDPHRAVMASMSKLVLSVKMATECGQSVSSPSSPDTLYKVQRDAADLLSAVRNFVTVCQNKQVDVESVCPRLMGQDINNQSDGMIITDKRASLDQANLVHKAKYPLNEDLIVSLQTHANQIYGSTEALSSATTFILSLQEDANERKARSNVVILFRNLSMQIGQYLSILGDIDLTNVDNSQIPSLSHYRVNKQKLYNAIGSLFGAVQGFTDMELDTNNSVTEIEDALHLVEDTIEKILTNVDQMVGERRVWLIRRDNGIDDDRFREGGPPTPETPYGSEESKWETGESTEIGSGADLEYPTAMSWGHHRHRPSISRMEKPRKRQLSNKTLDSRADGLWFLGYDSNEGDIVFAADGSVKGGTLPALVERLTLHDTLDMSFIANFLLTYRSFCTTEEFVSLLEQRYNLRAPEGLTPDELEIWTERKQKLVRLRVFNVMKNWLENYYNDEDEPILGRLEFFTNTVIRDASPFSADQLNRLIRKRKELDANGGLKKLVPAKMQGPSPIMPKNRSCIRLLETDALELARQLSIMDFKLYSNIRPIECLGKAWSREDAKGKIATNVKQSIDYCNRLTAWVTGSILVHEEAKKRVVIIKYWAQVANRCRMLNNYNTCMAIISAFDNSAVGRLKKTWELVGGRTNQILTGIRKLMGSNRNFTEYREMIHSVNPPCIPFLGIYLQDLTFIEDGNPDYLKKSNNLINFAKQQKAAESIREIKQFQSPPYTFEVVPELQDFIKQHLENSHDVETLYERSLQLEPRETATY</sequence>
<feature type="compositionally biased region" description="Basic and acidic residues" evidence="3">
    <location>
        <begin position="27"/>
        <end position="57"/>
    </location>
</feature>
<evidence type="ECO:0000259" key="5">
    <source>
        <dbReference type="PROSITE" id="PS50020"/>
    </source>
</evidence>
<feature type="compositionally biased region" description="Low complexity" evidence="3">
    <location>
        <begin position="74"/>
        <end position="92"/>
    </location>
</feature>
<accession>A0A8H7ERV3</accession>
<dbReference type="SUPFAM" id="SSF51045">
    <property type="entry name" value="WW domain"/>
    <property type="match status" value="1"/>
</dbReference>